<gene>
    <name evidence="2" type="ORF">J2W55_004385</name>
</gene>
<evidence type="ECO:0000256" key="1">
    <source>
        <dbReference type="SAM" id="SignalP"/>
    </source>
</evidence>
<keyword evidence="3" id="KW-1185">Reference proteome</keyword>
<evidence type="ECO:0000313" key="2">
    <source>
        <dbReference type="EMBL" id="MDR6944525.1"/>
    </source>
</evidence>
<accession>A0ABU1TH33</accession>
<feature type="signal peptide" evidence="1">
    <location>
        <begin position="1"/>
        <end position="24"/>
    </location>
</feature>
<protein>
    <submittedName>
        <fullName evidence="2">Uncharacterized protein</fullName>
    </submittedName>
</protein>
<name>A0ABU1TH33_9SPHI</name>
<dbReference type="RefSeq" id="WP_310100886.1">
    <property type="nucleotide sequence ID" value="NZ_JAVDUU010000004.1"/>
</dbReference>
<evidence type="ECO:0000313" key="3">
    <source>
        <dbReference type="Proteomes" id="UP001247620"/>
    </source>
</evidence>
<feature type="chain" id="PRO_5046787289" evidence="1">
    <location>
        <begin position="25"/>
        <end position="188"/>
    </location>
</feature>
<comment type="caution">
    <text evidence="2">The sequence shown here is derived from an EMBL/GenBank/DDBJ whole genome shotgun (WGS) entry which is preliminary data.</text>
</comment>
<proteinExistence type="predicted"/>
<keyword evidence="1" id="KW-0732">Signal</keyword>
<sequence length="188" mass="20062">MKKTQLIMLLLLSAICIQSCKKDATTTASTISDKILSANINGTSWNPDTVNAAITYDNTAKTKTFTVVGTATEQRVGIKVTLPNSTNTNDFALGTYKVNATTNVALSYYTLQQNSSGAYEYVQVGTVEPGSGSVIITAIDTAKKLITGTYSFSSRQIVRDSNGNIESITTVNVLLGTFTNLPYTFVGS</sequence>
<organism evidence="2 3">
    <name type="scientific">Mucilaginibacter pocheonensis</name>
    <dbReference type="NCBI Taxonomy" id="398050"/>
    <lineage>
        <taxon>Bacteria</taxon>
        <taxon>Pseudomonadati</taxon>
        <taxon>Bacteroidota</taxon>
        <taxon>Sphingobacteriia</taxon>
        <taxon>Sphingobacteriales</taxon>
        <taxon>Sphingobacteriaceae</taxon>
        <taxon>Mucilaginibacter</taxon>
    </lineage>
</organism>
<reference evidence="2 3" key="1">
    <citation type="submission" date="2023-07" db="EMBL/GenBank/DDBJ databases">
        <title>Sorghum-associated microbial communities from plants grown in Nebraska, USA.</title>
        <authorList>
            <person name="Schachtman D."/>
        </authorList>
    </citation>
    <scope>NUCLEOTIDE SEQUENCE [LARGE SCALE GENOMIC DNA]</scope>
    <source>
        <strain evidence="2 3">3262</strain>
    </source>
</reference>
<dbReference type="Proteomes" id="UP001247620">
    <property type="component" value="Unassembled WGS sequence"/>
</dbReference>
<dbReference type="EMBL" id="JAVDUU010000004">
    <property type="protein sequence ID" value="MDR6944525.1"/>
    <property type="molecule type" value="Genomic_DNA"/>
</dbReference>